<dbReference type="RefSeq" id="XP_002176298.1">
    <property type="nucleotide sequence ID" value="XM_002176262.1"/>
</dbReference>
<dbReference type="PROSITE" id="PS51845">
    <property type="entry name" value="PDEASE_I_2"/>
    <property type="match status" value="1"/>
</dbReference>
<dbReference type="InterPro" id="IPR003607">
    <property type="entry name" value="HD/PDEase_dom"/>
</dbReference>
<dbReference type="PaxDb" id="2850-Phatrdraft1656"/>
<dbReference type="AlphaFoldDB" id="B7S419"/>
<dbReference type="SMART" id="SM00471">
    <property type="entry name" value="HDc"/>
    <property type="match status" value="1"/>
</dbReference>
<keyword evidence="2" id="KW-0378">Hydrolase</keyword>
<dbReference type="eggNOG" id="KOG3689">
    <property type="taxonomic scope" value="Eukaryota"/>
</dbReference>
<dbReference type="PANTHER" id="PTHR11347">
    <property type="entry name" value="CYCLIC NUCLEOTIDE PHOSPHODIESTERASE"/>
    <property type="match status" value="1"/>
</dbReference>
<accession>B7S419</accession>
<dbReference type="KEGG" id="pti:PHATRDRAFT_bd1656"/>
<dbReference type="Pfam" id="PF00233">
    <property type="entry name" value="PDEase_I"/>
    <property type="match status" value="1"/>
</dbReference>
<reference evidence="5 6" key="1">
    <citation type="journal article" date="2008" name="Nature">
        <title>The Phaeodactylum genome reveals the evolutionary history of diatom genomes.</title>
        <authorList>
            <person name="Bowler C."/>
            <person name="Allen A.E."/>
            <person name="Badger J.H."/>
            <person name="Grimwood J."/>
            <person name="Jabbari K."/>
            <person name="Kuo A."/>
            <person name="Maheswari U."/>
            <person name="Martens C."/>
            <person name="Maumus F."/>
            <person name="Otillar R.P."/>
            <person name="Rayko E."/>
            <person name="Salamov A."/>
            <person name="Vandepoele K."/>
            <person name="Beszteri B."/>
            <person name="Gruber A."/>
            <person name="Heijde M."/>
            <person name="Katinka M."/>
            <person name="Mock T."/>
            <person name="Valentin K."/>
            <person name="Verret F."/>
            <person name="Berges J.A."/>
            <person name="Brownlee C."/>
            <person name="Cadoret J.P."/>
            <person name="Chiovitti A."/>
            <person name="Choi C.J."/>
            <person name="Coesel S."/>
            <person name="De Martino A."/>
            <person name="Detter J.C."/>
            <person name="Durkin C."/>
            <person name="Falciatore A."/>
            <person name="Fournet J."/>
            <person name="Haruta M."/>
            <person name="Huysman M.J."/>
            <person name="Jenkins B.D."/>
            <person name="Jiroutova K."/>
            <person name="Jorgensen R.E."/>
            <person name="Joubert Y."/>
            <person name="Kaplan A."/>
            <person name="Kroger N."/>
            <person name="Kroth P.G."/>
            <person name="La Roche J."/>
            <person name="Lindquist E."/>
            <person name="Lommer M."/>
            <person name="Martin-Jezequel V."/>
            <person name="Lopez P.J."/>
            <person name="Lucas S."/>
            <person name="Mangogna M."/>
            <person name="McGinnis K."/>
            <person name="Medlin L.K."/>
            <person name="Montsant A."/>
            <person name="Oudot-Le Secq M.P."/>
            <person name="Napoli C."/>
            <person name="Obornik M."/>
            <person name="Parker M.S."/>
            <person name="Petit J.L."/>
            <person name="Porcel B.M."/>
            <person name="Poulsen N."/>
            <person name="Robison M."/>
            <person name="Rychlewski L."/>
            <person name="Rynearson T.A."/>
            <person name="Schmutz J."/>
            <person name="Shapiro H."/>
            <person name="Siaut M."/>
            <person name="Stanley M."/>
            <person name="Sussman M.R."/>
            <person name="Taylor A.R."/>
            <person name="Vardi A."/>
            <person name="von Dassow P."/>
            <person name="Vyverman W."/>
            <person name="Willis A."/>
            <person name="Wyrwicz L.S."/>
            <person name="Rokhsar D.S."/>
            <person name="Weissenbach J."/>
            <person name="Armbrust E.V."/>
            <person name="Green B.R."/>
            <person name="Van de Peer Y."/>
            <person name="Grigoriev I.V."/>
        </authorList>
    </citation>
    <scope>NUCLEOTIDE SEQUENCE [LARGE SCALE GENOMIC DNA]</scope>
    <source>
        <strain evidence="5 6">CCAP 1055/1</strain>
    </source>
</reference>
<dbReference type="Gene3D" id="1.10.1300.10">
    <property type="entry name" value="3'5'-cyclic nucleotide phosphodiesterase, catalytic domain"/>
    <property type="match status" value="2"/>
</dbReference>
<dbReference type="SUPFAM" id="SSF109604">
    <property type="entry name" value="HD-domain/PDEase-like"/>
    <property type="match status" value="2"/>
</dbReference>
<organism evidence="5 6">
    <name type="scientific">Phaeodactylum tricornutum (strain CCAP 1055/1)</name>
    <dbReference type="NCBI Taxonomy" id="556484"/>
    <lineage>
        <taxon>Eukaryota</taxon>
        <taxon>Sar</taxon>
        <taxon>Stramenopiles</taxon>
        <taxon>Ochrophyta</taxon>
        <taxon>Bacillariophyta</taxon>
        <taxon>Bacillariophyceae</taxon>
        <taxon>Bacillariophycidae</taxon>
        <taxon>Naviculales</taxon>
        <taxon>Phaeodactylaceae</taxon>
        <taxon>Phaeodactylum</taxon>
    </lineage>
</organism>
<dbReference type="GO" id="GO:0046872">
    <property type="term" value="F:metal ion binding"/>
    <property type="evidence" value="ECO:0007669"/>
    <property type="project" value="UniProtKB-KW"/>
</dbReference>
<dbReference type="Proteomes" id="UP000000759">
    <property type="component" value="Unassembled WGS sequence"/>
</dbReference>
<dbReference type="InParanoid" id="B7S419"/>
<feature type="domain" description="PDEase" evidence="4">
    <location>
        <begin position="33"/>
        <end position="257"/>
    </location>
</feature>
<evidence type="ECO:0000256" key="1">
    <source>
        <dbReference type="ARBA" id="ARBA00022723"/>
    </source>
</evidence>
<dbReference type="STRING" id="556484.B7S419"/>
<evidence type="ECO:0000256" key="2">
    <source>
        <dbReference type="ARBA" id="ARBA00022801"/>
    </source>
</evidence>
<dbReference type="EMBL" id="DS999283">
    <property type="protein sequence ID" value="EEC42690.1"/>
    <property type="molecule type" value="Genomic_DNA"/>
</dbReference>
<keyword evidence="6" id="KW-1185">Reference proteome</keyword>
<name>B7S419_PHATC</name>
<evidence type="ECO:0000313" key="6">
    <source>
        <dbReference type="Proteomes" id="UP000000759"/>
    </source>
</evidence>
<proteinExistence type="predicted"/>
<gene>
    <name evidence="5" type="ORF">PHATRDRAFT_bd1656</name>
</gene>
<evidence type="ECO:0000313" key="5">
    <source>
        <dbReference type="EMBL" id="EEC42690.1"/>
    </source>
</evidence>
<evidence type="ECO:0000256" key="3">
    <source>
        <dbReference type="SAM" id="MobiDB-lite"/>
    </source>
</evidence>
<dbReference type="InterPro" id="IPR002073">
    <property type="entry name" value="PDEase_catalytic_dom"/>
</dbReference>
<reference evidence="6" key="2">
    <citation type="submission" date="2008-08" db="EMBL/GenBank/DDBJ databases">
        <authorList>
            <consortium name="Diatom Consortium"/>
            <person name="Grigoriev I."/>
            <person name="Grimwood J."/>
            <person name="Kuo A."/>
            <person name="Otillar R.P."/>
            <person name="Salamov A."/>
            <person name="Detter J.C."/>
            <person name="Lindquist E."/>
            <person name="Shapiro H."/>
            <person name="Lucas S."/>
            <person name="Glavina del Rio T."/>
            <person name="Pitluck S."/>
            <person name="Rokhsar D."/>
            <person name="Bowler C."/>
        </authorList>
    </citation>
    <scope>GENOME REANNOTATION</scope>
    <source>
        <strain evidence="6">CCAP 1055/1</strain>
    </source>
</reference>
<dbReference type="GO" id="GO:0007165">
    <property type="term" value="P:signal transduction"/>
    <property type="evidence" value="ECO:0007669"/>
    <property type="project" value="InterPro"/>
</dbReference>
<dbReference type="GeneID" id="7205144"/>
<feature type="compositionally biased region" description="Polar residues" evidence="3">
    <location>
        <begin position="435"/>
        <end position="460"/>
    </location>
</feature>
<dbReference type="OrthoDB" id="43191at2759"/>
<evidence type="ECO:0000259" key="4">
    <source>
        <dbReference type="PROSITE" id="PS51845"/>
    </source>
</evidence>
<keyword evidence="1" id="KW-0479">Metal-binding</keyword>
<dbReference type="InterPro" id="IPR036971">
    <property type="entry name" value="PDEase_catalytic_dom_sf"/>
</dbReference>
<sequence>MNERMTSFVTTASSLTSQDWTHLSLGDDPSTMATPDFDIIVQRVTSLFVVRMVALVAPLGTFADDISVSSVCRSLLLKPELWPAAVSETVVEQLQKFMHSILHGYKDVPYHNVEHACHVILSVNKLTDMLVSTEHHASLMKVPPTYGLRHDPLALFALLFAALVHDVEHQGIPNRQLASEDDRLAVLYNDQSIAENWSLYVAFSEFLQDEYATLRLVLFGNTSGPTNTAVKAQDNYAETYSRFRKIVINLVLMTDIASPERTQIGKSKWKEAFGEPFETVERKVRAQVRRMSLTGQNIEIRRNNGGSGTGVAASPSFDQRTKRRGTGDMSEIGMTDPVLQAKPSDIQGHDDDDDSLSVTPENSFHDEDDPQTFTSATQQLYPQMHRSSSLPARQKFERRLTAASSRTSPSTARYRQQRLGILRTVDLSGETLETYSTHARRNSTTNSTATHSEDGTTTSIDVDADEPNDLKASVVLEVIMTAADVAHNLQGWEQMVKWSNRLYLELRKAFVNQRGSDPQHRWFENQIGFLECYLLPLARKLEDTGMFSEGPQFSQIVETNRDRWLTEGYDVAQKTIQEGETKYPAIADVN</sequence>
<protein>
    <recommendedName>
        <fullName evidence="4">PDEase domain-containing protein</fullName>
    </recommendedName>
</protein>
<feature type="region of interest" description="Disordered" evidence="3">
    <location>
        <begin position="300"/>
        <end position="371"/>
    </location>
</feature>
<dbReference type="GO" id="GO:0004114">
    <property type="term" value="F:3',5'-cyclic-nucleotide phosphodiesterase activity"/>
    <property type="evidence" value="ECO:0007669"/>
    <property type="project" value="InterPro"/>
</dbReference>
<dbReference type="HOGENOM" id="CLU_255821_0_0_1"/>
<feature type="region of interest" description="Disordered" evidence="3">
    <location>
        <begin position="435"/>
        <end position="464"/>
    </location>
</feature>